<reference evidence="1" key="1">
    <citation type="submission" date="2019-06" db="EMBL/GenBank/DDBJ databases">
        <authorList>
            <person name="Zheng W."/>
        </authorList>
    </citation>
    <scope>NUCLEOTIDE SEQUENCE</scope>
    <source>
        <strain evidence="1">QDHG01</strain>
    </source>
</reference>
<evidence type="ECO:0000313" key="1">
    <source>
        <dbReference type="EMBL" id="TNV74549.1"/>
    </source>
</evidence>
<dbReference type="AlphaFoldDB" id="A0A8J8NH14"/>
<evidence type="ECO:0000313" key="2">
    <source>
        <dbReference type="Proteomes" id="UP000785679"/>
    </source>
</evidence>
<accession>A0A8J8NH14</accession>
<name>A0A8J8NH14_HALGN</name>
<dbReference type="EMBL" id="RRYP01016864">
    <property type="protein sequence ID" value="TNV74549.1"/>
    <property type="molecule type" value="Genomic_DNA"/>
</dbReference>
<protein>
    <submittedName>
        <fullName evidence="1">Uncharacterized protein</fullName>
    </submittedName>
</protein>
<sequence length="72" mass="8801">MIKQQKDLRKFNSNLDWKNLEQFQTQIREMQTKIFRFLNESLRLPQLSIDGLKDDSINILEELKKNEFIEMK</sequence>
<gene>
    <name evidence="1" type="ORF">FGO68_gene276</name>
</gene>
<keyword evidence="2" id="KW-1185">Reference proteome</keyword>
<dbReference type="Proteomes" id="UP000785679">
    <property type="component" value="Unassembled WGS sequence"/>
</dbReference>
<proteinExistence type="predicted"/>
<comment type="caution">
    <text evidence="1">The sequence shown here is derived from an EMBL/GenBank/DDBJ whole genome shotgun (WGS) entry which is preliminary data.</text>
</comment>
<organism evidence="1 2">
    <name type="scientific">Halteria grandinella</name>
    <dbReference type="NCBI Taxonomy" id="5974"/>
    <lineage>
        <taxon>Eukaryota</taxon>
        <taxon>Sar</taxon>
        <taxon>Alveolata</taxon>
        <taxon>Ciliophora</taxon>
        <taxon>Intramacronucleata</taxon>
        <taxon>Spirotrichea</taxon>
        <taxon>Stichotrichia</taxon>
        <taxon>Sporadotrichida</taxon>
        <taxon>Halteriidae</taxon>
        <taxon>Halteria</taxon>
    </lineage>
</organism>